<evidence type="ECO:0000259" key="12">
    <source>
        <dbReference type="PROSITE" id="PS52015"/>
    </source>
</evidence>
<feature type="signal peptide" evidence="11">
    <location>
        <begin position="1"/>
        <end position="26"/>
    </location>
</feature>
<dbReference type="PANTHER" id="PTHR33446">
    <property type="entry name" value="PROTEIN TONB-RELATED"/>
    <property type="match status" value="1"/>
</dbReference>
<feature type="region of interest" description="Disordered" evidence="10">
    <location>
        <begin position="202"/>
        <end position="364"/>
    </location>
</feature>
<evidence type="ECO:0000313" key="13">
    <source>
        <dbReference type="EMBL" id="QUS56497.1"/>
    </source>
</evidence>
<dbReference type="Proteomes" id="UP000680706">
    <property type="component" value="Chromosome"/>
</dbReference>
<feature type="compositionally biased region" description="Basic residues" evidence="10">
    <location>
        <begin position="274"/>
        <end position="285"/>
    </location>
</feature>
<gene>
    <name evidence="13" type="ORF">KGB56_03375</name>
</gene>
<evidence type="ECO:0000256" key="5">
    <source>
        <dbReference type="ARBA" id="ARBA00022519"/>
    </source>
</evidence>
<dbReference type="Gene3D" id="3.30.1150.10">
    <property type="match status" value="1"/>
</dbReference>
<protein>
    <submittedName>
        <fullName evidence="13">TonB family protein</fullName>
    </submittedName>
</protein>
<evidence type="ECO:0000256" key="8">
    <source>
        <dbReference type="ARBA" id="ARBA00022989"/>
    </source>
</evidence>
<feature type="compositionally biased region" description="Basic and acidic residues" evidence="10">
    <location>
        <begin position="202"/>
        <end position="249"/>
    </location>
</feature>
<dbReference type="EMBL" id="CP074126">
    <property type="protein sequence ID" value="QUS56497.1"/>
    <property type="molecule type" value="Genomic_DNA"/>
</dbReference>
<accession>A0ABX8AN34</accession>
<reference evidence="13 14" key="1">
    <citation type="journal article" date="2021" name="Angew. Chem. Int. Ed. Engl.">
        <title>A novel family of nonribosomal peptides modulate collective behavior in Pseudovibrio bacteria isolated from marine sponges.</title>
        <authorList>
            <person name="Ioca L.P."/>
            <person name="Dai Y."/>
            <person name="Kunakom S."/>
            <person name="Diaz-Espinosa J."/>
            <person name="Krunic A."/>
            <person name="Crnkovic C.M."/>
            <person name="Orjala J."/>
            <person name="Sanchez L.M."/>
            <person name="Ferreira A.G."/>
            <person name="Berlinck R.G.S."/>
            <person name="Eustaquio A.S."/>
        </authorList>
    </citation>
    <scope>NUCLEOTIDE SEQUENCE [LARGE SCALE GENOMIC DNA]</scope>
    <source>
        <strain evidence="13 14">Ab134</strain>
    </source>
</reference>
<dbReference type="SUPFAM" id="SSF74653">
    <property type="entry name" value="TolA/TonB C-terminal domain"/>
    <property type="match status" value="1"/>
</dbReference>
<evidence type="ECO:0000256" key="1">
    <source>
        <dbReference type="ARBA" id="ARBA00004383"/>
    </source>
</evidence>
<sequence>MKRGIRRRIGGSALTTALLVSVSVHAAGFAWFYARAPEVQVASTRSTSLSVVGSIEDLIAGTKEVVEPIEPDQPDEIEPREFETETPVEQVKEVGPVEPIEVAKAEIAPVQPVESIVPQAVKPVVVPVTEGVTIKAEVEPIKPTEELEPLERQVQPEQIRPAEVQEVKPLEVAKVQPLEQPKPVEHVKEVEPVKLEELEKVVQSDEVKPSEPEKLEEAKKEVSEELKPVEKKTAEPVEDKKELEAKPVETEVAAVTVPIPRAAPPRPKQVQKTTPKKIAKKASTKAKKEPAKKAGNSEVNSVRGSKVARKGSSAAKKGNNIAGSGDSAGNAAASNYWGKVQKKIQRAANSRYPRREKRRSKSGDVQIRYTIQRDGSVTGITLAVSSGNKRFDEAARKAIRTAAPFDPLPQSIRGNSVTRTTHVQFRIK</sequence>
<dbReference type="InterPro" id="IPR037682">
    <property type="entry name" value="TonB_C"/>
</dbReference>
<dbReference type="InterPro" id="IPR051045">
    <property type="entry name" value="TonB-dependent_transducer"/>
</dbReference>
<name>A0ABX8AN34_9HYPH</name>
<keyword evidence="7" id="KW-0653">Protein transport</keyword>
<feature type="chain" id="PRO_5047546022" evidence="11">
    <location>
        <begin position="27"/>
        <end position="428"/>
    </location>
</feature>
<feature type="domain" description="TonB C-terminal" evidence="12">
    <location>
        <begin position="337"/>
        <end position="428"/>
    </location>
</feature>
<evidence type="ECO:0000256" key="2">
    <source>
        <dbReference type="ARBA" id="ARBA00006555"/>
    </source>
</evidence>
<keyword evidence="4" id="KW-1003">Cell membrane</keyword>
<evidence type="ECO:0000256" key="4">
    <source>
        <dbReference type="ARBA" id="ARBA00022475"/>
    </source>
</evidence>
<dbReference type="InterPro" id="IPR006260">
    <property type="entry name" value="TonB/TolA_C"/>
</dbReference>
<keyword evidence="8" id="KW-1133">Transmembrane helix</keyword>
<keyword evidence="14" id="KW-1185">Reference proteome</keyword>
<keyword evidence="11" id="KW-0732">Signal</keyword>
<evidence type="ECO:0000256" key="10">
    <source>
        <dbReference type="SAM" id="MobiDB-lite"/>
    </source>
</evidence>
<dbReference type="RefSeq" id="WP_075699748.1">
    <property type="nucleotide sequence ID" value="NZ_CP074126.1"/>
</dbReference>
<dbReference type="NCBIfam" id="TIGR01352">
    <property type="entry name" value="tonB_Cterm"/>
    <property type="match status" value="1"/>
</dbReference>
<proteinExistence type="inferred from homology"/>
<keyword evidence="3" id="KW-0813">Transport</keyword>
<keyword evidence="9" id="KW-0472">Membrane</keyword>
<evidence type="ECO:0000256" key="6">
    <source>
        <dbReference type="ARBA" id="ARBA00022692"/>
    </source>
</evidence>
<comment type="subcellular location">
    <subcellularLocation>
        <location evidence="1">Cell inner membrane</location>
        <topology evidence="1">Single-pass membrane protein</topology>
        <orientation evidence="1">Periplasmic side</orientation>
    </subcellularLocation>
</comment>
<comment type="similarity">
    <text evidence="2">Belongs to the TonB family.</text>
</comment>
<dbReference type="Pfam" id="PF03544">
    <property type="entry name" value="TonB_C"/>
    <property type="match status" value="1"/>
</dbReference>
<dbReference type="PROSITE" id="PS52015">
    <property type="entry name" value="TONB_CTD"/>
    <property type="match status" value="1"/>
</dbReference>
<keyword evidence="6" id="KW-0812">Transmembrane</keyword>
<evidence type="ECO:0000256" key="9">
    <source>
        <dbReference type="ARBA" id="ARBA00023136"/>
    </source>
</evidence>
<evidence type="ECO:0000256" key="11">
    <source>
        <dbReference type="SAM" id="SignalP"/>
    </source>
</evidence>
<evidence type="ECO:0000256" key="3">
    <source>
        <dbReference type="ARBA" id="ARBA00022448"/>
    </source>
</evidence>
<evidence type="ECO:0000313" key="14">
    <source>
        <dbReference type="Proteomes" id="UP000680706"/>
    </source>
</evidence>
<feature type="compositionally biased region" description="Low complexity" evidence="10">
    <location>
        <begin position="318"/>
        <end position="335"/>
    </location>
</feature>
<evidence type="ECO:0000256" key="7">
    <source>
        <dbReference type="ARBA" id="ARBA00022927"/>
    </source>
</evidence>
<keyword evidence="5" id="KW-0997">Cell inner membrane</keyword>
<organism evidence="13 14">
    <name type="scientific">Pseudovibrio brasiliensis</name>
    <dbReference type="NCBI Taxonomy" id="1898042"/>
    <lineage>
        <taxon>Bacteria</taxon>
        <taxon>Pseudomonadati</taxon>
        <taxon>Pseudomonadota</taxon>
        <taxon>Alphaproteobacteria</taxon>
        <taxon>Hyphomicrobiales</taxon>
        <taxon>Stappiaceae</taxon>
        <taxon>Pseudovibrio</taxon>
    </lineage>
</organism>